<dbReference type="GO" id="GO:0019776">
    <property type="term" value="F:Atg8-family ligase activity"/>
    <property type="evidence" value="ECO:0007669"/>
    <property type="project" value="TreeGrafter"/>
</dbReference>
<dbReference type="Pfam" id="PF04106">
    <property type="entry name" value="ATG5_UblB"/>
    <property type="match status" value="1"/>
</dbReference>
<dbReference type="GO" id="GO:0034274">
    <property type="term" value="C:Atg12-Atg5-Atg16 complex"/>
    <property type="evidence" value="ECO:0007669"/>
    <property type="project" value="TreeGrafter"/>
</dbReference>
<dbReference type="GO" id="GO:0006995">
    <property type="term" value="P:cellular response to nitrogen starvation"/>
    <property type="evidence" value="ECO:0007669"/>
    <property type="project" value="TreeGrafter"/>
</dbReference>
<dbReference type="PANTHER" id="PTHR13040:SF2">
    <property type="entry name" value="AUTOPHAGY PROTEIN 5"/>
    <property type="match status" value="1"/>
</dbReference>
<evidence type="ECO:0000256" key="1">
    <source>
        <dbReference type="RuleBase" id="RU361202"/>
    </source>
</evidence>
<dbReference type="InterPro" id="IPR048318">
    <property type="entry name" value="ATG5_UblB"/>
</dbReference>
<evidence type="ECO:0000313" key="4">
    <source>
        <dbReference type="Proteomes" id="UP000653305"/>
    </source>
</evidence>
<keyword evidence="1" id="KW-1017">Isopeptide bond</keyword>
<dbReference type="Gene3D" id="3.10.20.90">
    <property type="entry name" value="Phosphatidylinositol 3-kinase Catalytic Subunit, Chain A, domain 1"/>
    <property type="match status" value="1"/>
</dbReference>
<name>A0A830B406_9LAMI</name>
<keyword evidence="1" id="KW-0813">Transport</keyword>
<dbReference type="GO" id="GO:0005776">
    <property type="term" value="C:autophagosome"/>
    <property type="evidence" value="ECO:0007669"/>
    <property type="project" value="TreeGrafter"/>
</dbReference>
<dbReference type="GO" id="GO:0061908">
    <property type="term" value="C:phagophore"/>
    <property type="evidence" value="ECO:0007669"/>
    <property type="project" value="TreeGrafter"/>
</dbReference>
<comment type="subunit">
    <text evidence="1">Conjugated with ATG12.</text>
</comment>
<keyword evidence="1" id="KW-0072">Autophagy</keyword>
<reference evidence="3" key="1">
    <citation type="submission" date="2020-07" db="EMBL/GenBank/DDBJ databases">
        <title>Ethylene signaling mediates host invasion by parasitic plants.</title>
        <authorList>
            <person name="Yoshida S."/>
        </authorList>
    </citation>
    <scope>NUCLEOTIDE SEQUENCE</scope>
    <source>
        <strain evidence="3">Okayama</strain>
    </source>
</reference>
<dbReference type="EMBL" id="BMAC01000042">
    <property type="protein sequence ID" value="GFP82400.1"/>
    <property type="molecule type" value="Genomic_DNA"/>
</dbReference>
<dbReference type="GO" id="GO:0034727">
    <property type="term" value="P:piecemeal microautophagy of the nucleus"/>
    <property type="evidence" value="ECO:0007669"/>
    <property type="project" value="TreeGrafter"/>
</dbReference>
<proteinExistence type="inferred from homology"/>
<sequence length="209" mass="23735">MPQASWKLTFVFLPNSNLTLLEMTFPLNRTHPRQILGKALLTPKLLEQPGQVRFIVSKWVMIHEQFIYCQIISGRIPVRLYVRSIDKDIDDLEDAPVVDSWDNISYINSPVEVPDEGKCFTLHDAIKALLPEMFTEESSVGPNTGEESGDAQTACVGLLSHKAKVKLVRIQGIEPQLEIPFGWVVNNLMNPEYYLHICIYVKVLDPITM</sequence>
<dbReference type="GO" id="GO:0034045">
    <property type="term" value="C:phagophore assembly site membrane"/>
    <property type="evidence" value="ECO:0007669"/>
    <property type="project" value="TreeGrafter"/>
</dbReference>
<organism evidence="3 4">
    <name type="scientific">Phtheirospermum japonicum</name>
    <dbReference type="NCBI Taxonomy" id="374723"/>
    <lineage>
        <taxon>Eukaryota</taxon>
        <taxon>Viridiplantae</taxon>
        <taxon>Streptophyta</taxon>
        <taxon>Embryophyta</taxon>
        <taxon>Tracheophyta</taxon>
        <taxon>Spermatophyta</taxon>
        <taxon>Magnoliopsida</taxon>
        <taxon>eudicotyledons</taxon>
        <taxon>Gunneridae</taxon>
        <taxon>Pentapetalae</taxon>
        <taxon>asterids</taxon>
        <taxon>lamiids</taxon>
        <taxon>Lamiales</taxon>
        <taxon>Orobanchaceae</taxon>
        <taxon>Orobanchaceae incertae sedis</taxon>
        <taxon>Phtheirospermum</taxon>
    </lineage>
</organism>
<protein>
    <recommendedName>
        <fullName evidence="1">Autophagy protein 5</fullName>
    </recommendedName>
</protein>
<evidence type="ECO:0000313" key="3">
    <source>
        <dbReference type="EMBL" id="GFP82400.1"/>
    </source>
</evidence>
<keyword evidence="4" id="KW-1185">Reference proteome</keyword>
<comment type="subcellular location">
    <subcellularLocation>
        <location evidence="1">Cytoplasm</location>
    </subcellularLocation>
</comment>
<gene>
    <name evidence="3" type="ORF">PHJA_000383000</name>
</gene>
<evidence type="ECO:0000259" key="2">
    <source>
        <dbReference type="Pfam" id="PF04106"/>
    </source>
</evidence>
<dbReference type="PANTHER" id="PTHR13040">
    <property type="entry name" value="AUTOPHAGY PROTEIN 5"/>
    <property type="match status" value="1"/>
</dbReference>
<dbReference type="AlphaFoldDB" id="A0A830B406"/>
<dbReference type="Proteomes" id="UP000653305">
    <property type="component" value="Unassembled WGS sequence"/>
</dbReference>
<dbReference type="GO" id="GO:0044233">
    <property type="term" value="C:mitochondria-associated endoplasmic reticulum membrane contact site"/>
    <property type="evidence" value="ECO:0007669"/>
    <property type="project" value="TreeGrafter"/>
</dbReference>
<dbReference type="OrthoDB" id="272162at2759"/>
<feature type="domain" description="Autophagy protein ATG5 UblB" evidence="2">
    <location>
        <begin position="75"/>
        <end position="199"/>
    </location>
</feature>
<dbReference type="FunFam" id="3.10.20.90:FF:000370">
    <property type="entry name" value="Autophagy protein 5"/>
    <property type="match status" value="1"/>
</dbReference>
<accession>A0A830B406</accession>
<comment type="caution">
    <text evidence="3">The sequence shown here is derived from an EMBL/GenBank/DDBJ whole genome shotgun (WGS) entry which is preliminary data.</text>
</comment>
<comment type="function">
    <text evidence="1">Required for autophagy.</text>
</comment>
<dbReference type="InterPro" id="IPR007239">
    <property type="entry name" value="Atg5"/>
</dbReference>
<comment type="similarity">
    <text evidence="1">Belongs to the ATG5 family.</text>
</comment>
<keyword evidence="1" id="KW-0963">Cytoplasm</keyword>
<keyword evidence="1" id="KW-0832">Ubl conjugation</keyword>
<dbReference type="GO" id="GO:0000422">
    <property type="term" value="P:autophagy of mitochondrion"/>
    <property type="evidence" value="ECO:0007669"/>
    <property type="project" value="TreeGrafter"/>
</dbReference>